<dbReference type="Proteomes" id="UP000198534">
    <property type="component" value="Unassembled WGS sequence"/>
</dbReference>
<name>A0A1H2XB47_9BACL</name>
<dbReference type="PANTHER" id="PTHR43537:SF5">
    <property type="entry name" value="UXU OPERON TRANSCRIPTIONAL REGULATOR"/>
    <property type="match status" value="1"/>
</dbReference>
<dbReference type="InterPro" id="IPR011711">
    <property type="entry name" value="GntR_C"/>
</dbReference>
<dbReference type="Gene3D" id="1.10.10.10">
    <property type="entry name" value="Winged helix-like DNA-binding domain superfamily/Winged helix DNA-binding domain"/>
    <property type="match status" value="1"/>
</dbReference>
<feature type="domain" description="HTH gntR-type" evidence="4">
    <location>
        <begin position="10"/>
        <end position="77"/>
    </location>
</feature>
<dbReference type="SUPFAM" id="SSF46785">
    <property type="entry name" value="Winged helix' DNA-binding domain"/>
    <property type="match status" value="1"/>
</dbReference>
<accession>A0A1H2XB47</accession>
<dbReference type="SMART" id="SM00345">
    <property type="entry name" value="HTH_GNTR"/>
    <property type="match status" value="1"/>
</dbReference>
<dbReference type="CDD" id="cd07377">
    <property type="entry name" value="WHTH_GntR"/>
    <property type="match status" value="1"/>
</dbReference>
<proteinExistence type="predicted"/>
<keyword evidence="1" id="KW-0805">Transcription regulation</keyword>
<dbReference type="AlphaFoldDB" id="A0A1H2XB47"/>
<dbReference type="RefSeq" id="WP_177167966.1">
    <property type="nucleotide sequence ID" value="NZ_FNNQ01000007.1"/>
</dbReference>
<evidence type="ECO:0000256" key="3">
    <source>
        <dbReference type="ARBA" id="ARBA00023163"/>
    </source>
</evidence>
<dbReference type="InterPro" id="IPR000524">
    <property type="entry name" value="Tscrpt_reg_HTH_GntR"/>
</dbReference>
<dbReference type="InterPro" id="IPR008920">
    <property type="entry name" value="TF_FadR/GntR_C"/>
</dbReference>
<dbReference type="Gene3D" id="1.20.120.530">
    <property type="entry name" value="GntR ligand-binding domain-like"/>
    <property type="match status" value="1"/>
</dbReference>
<dbReference type="STRING" id="1048340.SAMN05444487_107152"/>
<dbReference type="PRINTS" id="PR00033">
    <property type="entry name" value="HTHASNC"/>
</dbReference>
<dbReference type="SUPFAM" id="SSF48008">
    <property type="entry name" value="GntR ligand-binding domain-like"/>
    <property type="match status" value="1"/>
</dbReference>
<evidence type="ECO:0000313" key="5">
    <source>
        <dbReference type="EMBL" id="SDW90142.1"/>
    </source>
</evidence>
<dbReference type="Pfam" id="PF07729">
    <property type="entry name" value="FCD"/>
    <property type="match status" value="1"/>
</dbReference>
<sequence length="210" mass="24630">MVEKVLIKQTSLRDEAYNLLLQWIITGELKAGSRLRDVELSKKLGISRTPIREALLRLEDEEFVVTKRNRSTTVASIDPNEIHSLYPIVWNLEALALEEAFFNITDADLDRMAAINQKLNDENLSHIKCVDLDHEFHRIIINKSRNQELQKILSYLKKKIKRFEYHFFNNQQNISLSCSQHQELINYIQSKELSKAKDTIKENWKVNILP</sequence>
<protein>
    <submittedName>
        <fullName evidence="5">Transcriptional regulator, GntR family</fullName>
    </submittedName>
</protein>
<keyword evidence="2" id="KW-0238">DNA-binding</keyword>
<evidence type="ECO:0000313" key="6">
    <source>
        <dbReference type="Proteomes" id="UP000198534"/>
    </source>
</evidence>
<dbReference type="PROSITE" id="PS50949">
    <property type="entry name" value="HTH_GNTR"/>
    <property type="match status" value="1"/>
</dbReference>
<dbReference type="EMBL" id="FNNQ01000007">
    <property type="protein sequence ID" value="SDW90142.1"/>
    <property type="molecule type" value="Genomic_DNA"/>
</dbReference>
<dbReference type="Pfam" id="PF00392">
    <property type="entry name" value="GntR"/>
    <property type="match status" value="1"/>
</dbReference>
<evidence type="ECO:0000256" key="2">
    <source>
        <dbReference type="ARBA" id="ARBA00023125"/>
    </source>
</evidence>
<keyword evidence="3" id="KW-0804">Transcription</keyword>
<dbReference type="PANTHER" id="PTHR43537">
    <property type="entry name" value="TRANSCRIPTIONAL REGULATOR, GNTR FAMILY"/>
    <property type="match status" value="1"/>
</dbReference>
<gene>
    <name evidence="5" type="ORF">SAMN05444487_107152</name>
</gene>
<dbReference type="GO" id="GO:0043565">
    <property type="term" value="F:sequence-specific DNA binding"/>
    <property type="evidence" value="ECO:0007669"/>
    <property type="project" value="InterPro"/>
</dbReference>
<organism evidence="5 6">
    <name type="scientific">Marininema mesophilum</name>
    <dbReference type="NCBI Taxonomy" id="1048340"/>
    <lineage>
        <taxon>Bacteria</taxon>
        <taxon>Bacillati</taxon>
        <taxon>Bacillota</taxon>
        <taxon>Bacilli</taxon>
        <taxon>Bacillales</taxon>
        <taxon>Thermoactinomycetaceae</taxon>
        <taxon>Marininema</taxon>
    </lineage>
</organism>
<keyword evidence="6" id="KW-1185">Reference proteome</keyword>
<dbReference type="InterPro" id="IPR036388">
    <property type="entry name" value="WH-like_DNA-bd_sf"/>
</dbReference>
<dbReference type="InterPro" id="IPR036390">
    <property type="entry name" value="WH_DNA-bd_sf"/>
</dbReference>
<evidence type="ECO:0000256" key="1">
    <source>
        <dbReference type="ARBA" id="ARBA00023015"/>
    </source>
</evidence>
<evidence type="ECO:0000259" key="4">
    <source>
        <dbReference type="PROSITE" id="PS50949"/>
    </source>
</evidence>
<dbReference type="InterPro" id="IPR000485">
    <property type="entry name" value="AsnC-type_HTH_dom"/>
</dbReference>
<dbReference type="GO" id="GO:0003700">
    <property type="term" value="F:DNA-binding transcription factor activity"/>
    <property type="evidence" value="ECO:0007669"/>
    <property type="project" value="InterPro"/>
</dbReference>
<reference evidence="5 6" key="1">
    <citation type="submission" date="2016-10" db="EMBL/GenBank/DDBJ databases">
        <authorList>
            <person name="de Groot N.N."/>
        </authorList>
    </citation>
    <scope>NUCLEOTIDE SEQUENCE [LARGE SCALE GENOMIC DNA]</scope>
    <source>
        <strain evidence="5 6">DSM 45610</strain>
    </source>
</reference>